<proteinExistence type="predicted"/>
<evidence type="ECO:0000259" key="4">
    <source>
        <dbReference type="PROSITE" id="PS51755"/>
    </source>
</evidence>
<evidence type="ECO:0000256" key="3">
    <source>
        <dbReference type="SAM" id="Phobius"/>
    </source>
</evidence>
<evidence type="ECO:0000313" key="6">
    <source>
        <dbReference type="Proteomes" id="UP000295293"/>
    </source>
</evidence>
<dbReference type="Proteomes" id="UP000295293">
    <property type="component" value="Unassembled WGS sequence"/>
</dbReference>
<sequence length="933" mass="99809">MSEHFRLPWPAAQRRLHVGGIEIDLRYRRVVRADGEIELAQRIFDLLLLFLAHPGVLQSRNDIFRQVWPGVVVEDANLTQSIWLLRRALGAGAKDWIRTVAKLGYVFDPPQPVQWADEATTAASPVSLPAAAPPAPAVVAPQAPLQRGWRDRRRAVAATVLAALALLLSSALWWKVSAQAPRRIVLAAASDPGGTEAAAWPVHLLQAWLEWKLRASSEVQLAQVSADSASQGDDVVVLLSAAPGDGEAGSWQLGARLRGNGIQHDLILNVTAAGLVPGLDSLSRDVHRVLAAESAAQAWPALQLDARAAAEFVAGLHDEQRHRRASAAQHYQAVIAAEPDFGYARLRLAQDLAELGQQGAAEAQLPRLREWVAALPPPVRAMHQADLLALAQDFDQAAAAFNTLQQSNSADMAAMRLAQARNLRRGGRSEDALRRLGGEVPAQPRQAVPWLLERAIAELVGGEPLRARVSASQAAAQAARLGWEHEQARALSLLADAAGGGAEGDATALLQQAQELYVRSDDRLGALRAHFLAQLLRDDAAAQRQALDQLLAEARAAGNVAVEFDALRRSAFHFYRKGEMPAYAERLAQAVAVADAAGDRHARTIASIDLLHQELLQGDSAAADRRLALLDTQPLQGMASLWFSHFAASVAYDRGDYARARQLLDRAEQVLAGDSTRTGQVVGLSCLRGAIALAQGESMRARNAFGQCRAPQLPHYQIYADVGEAELALQAGDLAQSRRLLAAARSNLATLDSTPDRSKLVLVLAPLLARSGDLDGARRLVQAQQELLQRAGYVALSADAHLALAEIALAAGQLDLAASEAARSGADLPADNWQSRRRLRTVQALLAQRRGDTALAAQLMDALDADARRHADVLGELLVHSIAETNPRAAHCSAARHGQLLAKSGLRGASDLWLLDAAGADVAAQLAAARGTP</sequence>
<dbReference type="SUPFAM" id="SSF48452">
    <property type="entry name" value="TPR-like"/>
    <property type="match status" value="2"/>
</dbReference>
<dbReference type="CDD" id="cd00383">
    <property type="entry name" value="trans_reg_C"/>
    <property type="match status" value="1"/>
</dbReference>
<evidence type="ECO:0000313" key="5">
    <source>
        <dbReference type="EMBL" id="TDR41100.1"/>
    </source>
</evidence>
<evidence type="ECO:0000256" key="2">
    <source>
        <dbReference type="PROSITE-ProRule" id="PRU01091"/>
    </source>
</evidence>
<dbReference type="SUPFAM" id="SSF46894">
    <property type="entry name" value="C-terminal effector domain of the bipartite response regulators"/>
    <property type="match status" value="1"/>
</dbReference>
<feature type="DNA-binding region" description="OmpR/PhoB-type" evidence="2">
    <location>
        <begin position="13"/>
        <end position="109"/>
    </location>
</feature>
<keyword evidence="3" id="KW-0472">Membrane</keyword>
<dbReference type="PROSITE" id="PS51755">
    <property type="entry name" value="OMPR_PHOB"/>
    <property type="match status" value="1"/>
</dbReference>
<keyword evidence="6" id="KW-1185">Reference proteome</keyword>
<feature type="domain" description="OmpR/PhoB-type" evidence="4">
    <location>
        <begin position="13"/>
        <end position="109"/>
    </location>
</feature>
<comment type="caution">
    <text evidence="5">The sequence shown here is derived from an EMBL/GenBank/DDBJ whole genome shotgun (WGS) entry which is preliminary data.</text>
</comment>
<keyword evidence="3" id="KW-0812">Transmembrane</keyword>
<dbReference type="InterPro" id="IPR011990">
    <property type="entry name" value="TPR-like_helical_dom_sf"/>
</dbReference>
<dbReference type="AlphaFoldDB" id="A0A4R6YSB9"/>
<dbReference type="InterPro" id="IPR036388">
    <property type="entry name" value="WH-like_DNA-bd_sf"/>
</dbReference>
<dbReference type="Gene3D" id="1.25.40.10">
    <property type="entry name" value="Tetratricopeptide repeat domain"/>
    <property type="match status" value="1"/>
</dbReference>
<dbReference type="EMBL" id="SNZH01000011">
    <property type="protein sequence ID" value="TDR41100.1"/>
    <property type="molecule type" value="Genomic_DNA"/>
</dbReference>
<dbReference type="Gene3D" id="1.10.10.10">
    <property type="entry name" value="Winged helix-like DNA-binding domain superfamily/Winged helix DNA-binding domain"/>
    <property type="match status" value="1"/>
</dbReference>
<feature type="transmembrane region" description="Helical" evidence="3">
    <location>
        <begin position="155"/>
        <end position="174"/>
    </location>
</feature>
<dbReference type="InterPro" id="IPR016032">
    <property type="entry name" value="Sig_transdc_resp-reg_C-effctor"/>
</dbReference>
<accession>A0A4R6YSB9</accession>
<name>A0A4R6YSB9_9GAMM</name>
<protein>
    <submittedName>
        <fullName evidence="5">DNA-binding winged helix-turn-helix (WHTH) protein</fullName>
    </submittedName>
</protein>
<keyword evidence="3" id="KW-1133">Transmembrane helix</keyword>
<evidence type="ECO:0000256" key="1">
    <source>
        <dbReference type="ARBA" id="ARBA00023125"/>
    </source>
</evidence>
<dbReference type="InterPro" id="IPR001867">
    <property type="entry name" value="OmpR/PhoB-type_DNA-bd"/>
</dbReference>
<dbReference type="GO" id="GO:0003677">
    <property type="term" value="F:DNA binding"/>
    <property type="evidence" value="ECO:0007669"/>
    <property type="project" value="UniProtKB-UniRule"/>
</dbReference>
<dbReference type="RefSeq" id="WP_166654163.1">
    <property type="nucleotide sequence ID" value="NZ_SNZH01000011.1"/>
</dbReference>
<dbReference type="GO" id="GO:0000160">
    <property type="term" value="P:phosphorelay signal transduction system"/>
    <property type="evidence" value="ECO:0007669"/>
    <property type="project" value="InterPro"/>
</dbReference>
<reference evidence="5 6" key="1">
    <citation type="submission" date="2019-03" db="EMBL/GenBank/DDBJ databases">
        <title>Genomic Encyclopedia of Type Strains, Phase IV (KMG-IV): sequencing the most valuable type-strain genomes for metagenomic binning, comparative biology and taxonomic classification.</title>
        <authorList>
            <person name="Goeker M."/>
        </authorList>
    </citation>
    <scope>NUCLEOTIDE SEQUENCE [LARGE SCALE GENOMIC DNA]</scope>
    <source>
        <strain evidence="5 6">DSM 21667</strain>
    </source>
</reference>
<organism evidence="5 6">
    <name type="scientific">Tahibacter aquaticus</name>
    <dbReference type="NCBI Taxonomy" id="520092"/>
    <lineage>
        <taxon>Bacteria</taxon>
        <taxon>Pseudomonadati</taxon>
        <taxon>Pseudomonadota</taxon>
        <taxon>Gammaproteobacteria</taxon>
        <taxon>Lysobacterales</taxon>
        <taxon>Rhodanobacteraceae</taxon>
        <taxon>Tahibacter</taxon>
    </lineage>
</organism>
<keyword evidence="1 2" id="KW-0238">DNA-binding</keyword>
<gene>
    <name evidence="5" type="ORF">DFR29_11112</name>
</gene>
<dbReference type="Pfam" id="PF00486">
    <property type="entry name" value="Trans_reg_C"/>
    <property type="match status" value="1"/>
</dbReference>
<dbReference type="GO" id="GO:0006355">
    <property type="term" value="P:regulation of DNA-templated transcription"/>
    <property type="evidence" value="ECO:0007669"/>
    <property type="project" value="InterPro"/>
</dbReference>
<dbReference type="SMART" id="SM00862">
    <property type="entry name" value="Trans_reg_C"/>
    <property type="match status" value="1"/>
</dbReference>